<feature type="region of interest" description="Disordered" evidence="2">
    <location>
        <begin position="1"/>
        <end position="24"/>
    </location>
</feature>
<proteinExistence type="predicted"/>
<keyword evidence="1" id="KW-0175">Coiled coil</keyword>
<evidence type="ECO:0000256" key="1">
    <source>
        <dbReference type="SAM" id="Coils"/>
    </source>
</evidence>
<name>A0A1G2D0A9_9BACT</name>
<evidence type="ECO:0000313" key="3">
    <source>
        <dbReference type="EMBL" id="OGZ06331.1"/>
    </source>
</evidence>
<dbReference type="AlphaFoldDB" id="A0A1G2D0A9"/>
<sequence>MEPNEFPSDELQPSAYHPEETAESADLSLLEDALYPEENTENAAAAAVVGEHEAMALRQSERDLSQEIVTLQEKFETLLKESEVELSLGASSLDASAHAFGLDAAEKNEALETIGWSAREQDLRERLHQSTERLAKALREGAGVVSTAFVLGISTPAYAETPTAPLESLTRASVATETGERSPLPSYEEVKEQFRASALIALTEERAVFVRTKDGEPMKTMILTKGKSVSVGFSDTELKELSAAMKSSTAEIEDVHTHPINALKAVGLISGEDADKMVRGELAPASAEPSSQDWNILFMNDETYNFPPGQMSQRVIDATGEWTQGISDSGSPFIVGMRKGMKELKQIGLDGFDLTADEKAYLEESIAQDETSFHALQKIINSDSVDPLASATRKKLVNGIGKVMSKYVSLEDVRKYSELTEPRSAAMNREERKARVLRMEELAPLLGFRLKYTPHEVPPDATVK</sequence>
<accession>A0A1G2D0A9</accession>
<gene>
    <name evidence="3" type="ORF">A2845_00845</name>
</gene>
<protein>
    <submittedName>
        <fullName evidence="3">Uncharacterized protein</fullName>
    </submittedName>
</protein>
<dbReference type="EMBL" id="MHLI01000004">
    <property type="protein sequence ID" value="OGZ06331.1"/>
    <property type="molecule type" value="Genomic_DNA"/>
</dbReference>
<evidence type="ECO:0000256" key="2">
    <source>
        <dbReference type="SAM" id="MobiDB-lite"/>
    </source>
</evidence>
<dbReference type="Proteomes" id="UP000177122">
    <property type="component" value="Unassembled WGS sequence"/>
</dbReference>
<organism evidence="3 4">
    <name type="scientific">Candidatus Lloydbacteria bacterium RIFCSPHIGHO2_01_FULL_49_22</name>
    <dbReference type="NCBI Taxonomy" id="1798658"/>
    <lineage>
        <taxon>Bacteria</taxon>
        <taxon>Candidatus Lloydiibacteriota</taxon>
    </lineage>
</organism>
<evidence type="ECO:0000313" key="4">
    <source>
        <dbReference type="Proteomes" id="UP000177122"/>
    </source>
</evidence>
<feature type="coiled-coil region" evidence="1">
    <location>
        <begin position="54"/>
        <end position="81"/>
    </location>
</feature>
<comment type="caution">
    <text evidence="3">The sequence shown here is derived from an EMBL/GenBank/DDBJ whole genome shotgun (WGS) entry which is preliminary data.</text>
</comment>
<reference evidence="3 4" key="1">
    <citation type="journal article" date="2016" name="Nat. Commun.">
        <title>Thousands of microbial genomes shed light on interconnected biogeochemical processes in an aquifer system.</title>
        <authorList>
            <person name="Anantharaman K."/>
            <person name="Brown C.T."/>
            <person name="Hug L.A."/>
            <person name="Sharon I."/>
            <person name="Castelle C.J."/>
            <person name="Probst A.J."/>
            <person name="Thomas B.C."/>
            <person name="Singh A."/>
            <person name="Wilkins M.J."/>
            <person name="Karaoz U."/>
            <person name="Brodie E.L."/>
            <person name="Williams K.H."/>
            <person name="Hubbard S.S."/>
            <person name="Banfield J.F."/>
        </authorList>
    </citation>
    <scope>NUCLEOTIDE SEQUENCE [LARGE SCALE GENOMIC DNA]</scope>
</reference>